<name>A0A1I0HAR2_9GAMM</name>
<reference evidence="2" key="1">
    <citation type="submission" date="2016-10" db="EMBL/GenBank/DDBJ databases">
        <authorList>
            <person name="Varghese N."/>
            <person name="Submissions S."/>
        </authorList>
    </citation>
    <scope>NUCLEOTIDE SEQUENCE [LARGE SCALE GENOMIC DNA]</scope>
    <source>
        <strain evidence="2">CGMCC 1.6489</strain>
    </source>
</reference>
<dbReference type="RefSeq" id="WP_091854416.1">
    <property type="nucleotide sequence ID" value="NZ_FOHZ01000025.1"/>
</dbReference>
<evidence type="ECO:0000313" key="2">
    <source>
        <dbReference type="Proteomes" id="UP000198762"/>
    </source>
</evidence>
<protein>
    <submittedName>
        <fullName evidence="1">Uncharacterized protein</fullName>
    </submittedName>
</protein>
<proteinExistence type="predicted"/>
<organism evidence="1 2">
    <name type="scientific">Marinobacter segnicrescens</name>
    <dbReference type="NCBI Taxonomy" id="430453"/>
    <lineage>
        <taxon>Bacteria</taxon>
        <taxon>Pseudomonadati</taxon>
        <taxon>Pseudomonadota</taxon>
        <taxon>Gammaproteobacteria</taxon>
        <taxon>Pseudomonadales</taxon>
        <taxon>Marinobacteraceae</taxon>
        <taxon>Marinobacter</taxon>
    </lineage>
</organism>
<sequence length="255" mass="28495">MYAKLDSKAQDVIVYQTKAVLVGEIDGKKRAKRKIFSNETVEVTRWSLGDQPDHYQVSMMGESAEEMMTWARKQDEQIKEALTNNLKRGLAGGVPVIVGSSAYQRIKDKDLDGFISDARTGEFCGIIDGARSIASVMSFEIPEPLKVPEVAEEHEEAEVAVLPSLISDQLTQVATGLLKAISQSVDEGQIDREELYNIYEAERQIYYTLTRGLGIKANEYETARRKNADRRFGELKKGSFGLALRQAANMLKPQE</sequence>
<dbReference type="EMBL" id="FOHZ01000025">
    <property type="protein sequence ID" value="SET80006.1"/>
    <property type="molecule type" value="Genomic_DNA"/>
</dbReference>
<gene>
    <name evidence="1" type="ORF">SAMN04487962_12534</name>
</gene>
<keyword evidence="2" id="KW-1185">Reference proteome</keyword>
<evidence type="ECO:0000313" key="1">
    <source>
        <dbReference type="EMBL" id="SET80006.1"/>
    </source>
</evidence>
<accession>A0A1I0HAR2</accession>
<dbReference type="AlphaFoldDB" id="A0A1I0HAR2"/>
<dbReference type="Proteomes" id="UP000198762">
    <property type="component" value="Unassembled WGS sequence"/>
</dbReference>
<dbReference type="OrthoDB" id="5594075at2"/>